<evidence type="ECO:0000313" key="8">
    <source>
        <dbReference type="Proteomes" id="UP000431462"/>
    </source>
</evidence>
<sequence length="475" mass="52737">MFADFLPTYGGAYADQRFLLVGLVGFLSCAATIWLLSKALPSAKLSQHLLSAIAFILGFSVLSVGFLEKNYAFVEAGLYSFYFAAIVFSGLVLAMQGLVHRYLEIFVSVAAGSCFLYGAMSVNVYLFALADGQADLSDLIPWGFVNIRYWSHVATWLLPILPLAVLIGPLREYRLWRSLVAIGAGIWWWIIFLSASRGSIVGVVTGVLIITLCFGRQSWPWLRQFTAYLLLGGVAWLVLSVLVPSLFLGEIELRSVHATSSGRLPLFQEAWQMSLQHFPFGMGPQSWLTHDLLTQEYVESSKFGHPHNMYLMWAAEYGWLLVFLIAVFAVHCTFLFWKRRNALLLEGSAKDIAVLCGVAASVIGALVHAGVSAVFIAPGSMLVGVLVLAGFWALIVPCGLFEVRGMQANPKSGGRLVFTAFLAPLIVLLWLLWLGQVHAYYVDMRTDEIYYKEELKQPTMPRFWLHGNFPRADAP</sequence>
<accession>A0A844I9X8</accession>
<organism evidence="7 8">
    <name type="scientific">Marinobacter adhaerens</name>
    <dbReference type="NCBI Taxonomy" id="1033846"/>
    <lineage>
        <taxon>Bacteria</taxon>
        <taxon>Pseudomonadati</taxon>
        <taxon>Pseudomonadota</taxon>
        <taxon>Gammaproteobacteria</taxon>
        <taxon>Pseudomonadales</taxon>
        <taxon>Marinobacteraceae</taxon>
        <taxon>Marinobacter</taxon>
    </lineage>
</organism>
<evidence type="ECO:0000256" key="4">
    <source>
        <dbReference type="ARBA" id="ARBA00023136"/>
    </source>
</evidence>
<feature type="transmembrane region" description="Helical" evidence="5">
    <location>
        <begin position="79"/>
        <end position="99"/>
    </location>
</feature>
<keyword evidence="3 5" id="KW-1133">Transmembrane helix</keyword>
<evidence type="ECO:0000256" key="3">
    <source>
        <dbReference type="ARBA" id="ARBA00022989"/>
    </source>
</evidence>
<proteinExistence type="predicted"/>
<dbReference type="EMBL" id="VENC01000029">
    <property type="protein sequence ID" value="MTJ00738.1"/>
    <property type="molecule type" value="Genomic_DNA"/>
</dbReference>
<dbReference type="InterPro" id="IPR007016">
    <property type="entry name" value="O-antigen_ligase-rel_domated"/>
</dbReference>
<comment type="subcellular location">
    <subcellularLocation>
        <location evidence="1">Membrane</location>
        <topology evidence="1">Multi-pass membrane protein</topology>
    </subcellularLocation>
</comment>
<keyword evidence="7" id="KW-0436">Ligase</keyword>
<dbReference type="InterPro" id="IPR051533">
    <property type="entry name" value="WaaL-like"/>
</dbReference>
<feature type="transmembrane region" description="Helical" evidence="5">
    <location>
        <begin position="106"/>
        <end position="129"/>
    </location>
</feature>
<dbReference type="Proteomes" id="UP000431462">
    <property type="component" value="Unassembled WGS sequence"/>
</dbReference>
<feature type="transmembrane region" description="Helical" evidence="5">
    <location>
        <begin position="198"/>
        <end position="215"/>
    </location>
</feature>
<feature type="transmembrane region" description="Helical" evidence="5">
    <location>
        <begin position="18"/>
        <end position="37"/>
    </location>
</feature>
<feature type="transmembrane region" description="Helical" evidence="5">
    <location>
        <begin position="352"/>
        <end position="376"/>
    </location>
</feature>
<feature type="transmembrane region" description="Helical" evidence="5">
    <location>
        <begin position="415"/>
        <end position="435"/>
    </location>
</feature>
<keyword evidence="2 5" id="KW-0812">Transmembrane</keyword>
<evidence type="ECO:0000313" key="7">
    <source>
        <dbReference type="EMBL" id="MTJ00738.1"/>
    </source>
</evidence>
<feature type="transmembrane region" description="Helical" evidence="5">
    <location>
        <begin position="382"/>
        <end position="403"/>
    </location>
</feature>
<feature type="transmembrane region" description="Helical" evidence="5">
    <location>
        <begin position="149"/>
        <end position="168"/>
    </location>
</feature>
<evidence type="ECO:0000256" key="2">
    <source>
        <dbReference type="ARBA" id="ARBA00022692"/>
    </source>
</evidence>
<dbReference type="GO" id="GO:0016874">
    <property type="term" value="F:ligase activity"/>
    <property type="evidence" value="ECO:0007669"/>
    <property type="project" value="UniProtKB-KW"/>
</dbReference>
<keyword evidence="4 5" id="KW-0472">Membrane</keyword>
<dbReference type="PANTHER" id="PTHR37422:SF13">
    <property type="entry name" value="LIPOPOLYSACCHARIDE BIOSYNTHESIS PROTEIN PA4999-RELATED"/>
    <property type="match status" value="1"/>
</dbReference>
<feature type="domain" description="O-antigen ligase-related" evidence="6">
    <location>
        <begin position="188"/>
        <end position="325"/>
    </location>
</feature>
<comment type="caution">
    <text evidence="7">The sequence shown here is derived from an EMBL/GenBank/DDBJ whole genome shotgun (WGS) entry which is preliminary data.</text>
</comment>
<feature type="transmembrane region" description="Helical" evidence="5">
    <location>
        <begin position="317"/>
        <end position="337"/>
    </location>
</feature>
<reference evidence="7 8" key="1">
    <citation type="submission" date="2019-06" db="EMBL/GenBank/DDBJ databases">
        <title>Enrichment of Autotrophic Halophilic Microorganisms from Red Sea Brine Pool Using Microbial Electrosynthesis System.</title>
        <authorList>
            <person name="Alqahtani M.F."/>
            <person name="Bajracharya S."/>
            <person name="Katuri K.P."/>
            <person name="Ali M."/>
            <person name="Saikaly P.E."/>
        </authorList>
    </citation>
    <scope>NUCLEOTIDE SEQUENCE [LARGE SCALE GENOMIC DNA]</scope>
    <source>
        <strain evidence="7">MES15</strain>
    </source>
</reference>
<feature type="transmembrane region" description="Helical" evidence="5">
    <location>
        <begin position="49"/>
        <end position="67"/>
    </location>
</feature>
<feature type="transmembrane region" description="Helical" evidence="5">
    <location>
        <begin position="175"/>
        <end position="192"/>
    </location>
</feature>
<evidence type="ECO:0000256" key="5">
    <source>
        <dbReference type="SAM" id="Phobius"/>
    </source>
</evidence>
<name>A0A844I9X8_9GAMM</name>
<evidence type="ECO:0000256" key="1">
    <source>
        <dbReference type="ARBA" id="ARBA00004141"/>
    </source>
</evidence>
<protein>
    <submittedName>
        <fullName evidence="7">O-antigen ligase family protein</fullName>
    </submittedName>
</protein>
<gene>
    <name evidence="7" type="ORF">FH752_19210</name>
</gene>
<evidence type="ECO:0000259" key="6">
    <source>
        <dbReference type="Pfam" id="PF04932"/>
    </source>
</evidence>
<dbReference type="Pfam" id="PF04932">
    <property type="entry name" value="Wzy_C"/>
    <property type="match status" value="1"/>
</dbReference>
<feature type="transmembrane region" description="Helical" evidence="5">
    <location>
        <begin position="227"/>
        <end position="247"/>
    </location>
</feature>
<dbReference type="AlphaFoldDB" id="A0A844I9X8"/>
<dbReference type="PANTHER" id="PTHR37422">
    <property type="entry name" value="TEICHURONIC ACID BIOSYNTHESIS PROTEIN TUAE"/>
    <property type="match status" value="1"/>
</dbReference>
<dbReference type="GO" id="GO:0016020">
    <property type="term" value="C:membrane"/>
    <property type="evidence" value="ECO:0007669"/>
    <property type="project" value="UniProtKB-SubCell"/>
</dbReference>